<dbReference type="AlphaFoldDB" id="A0A4R4RH87"/>
<sequence>MGTARRERQLRPAATPAFDSEGDGQVWGRRRRDGDEDEPEVEETTQASSTPSRSGTGAGSGSGEPGEAGDEGESPKSDRTGGPFDESEVDLAEARKGRVDLGGLLVKAAPGMKLQLQIDQRTGNATSAVLAIEDAAVQLIAVAAPRSSGMWGQTRLQITQDAKRRGGRADEAPGPFGPEIRLVVPVQAPDGKQVLQPSRVSAVDGPRWMLRATFLGKATNDAAVFQQFVDLVKQTVVVRGQAPMAPGDVIALKPPAGSQQPVDPSQPLQA</sequence>
<comment type="caution">
    <text evidence="2">The sequence shown here is derived from an EMBL/GenBank/DDBJ whole genome shotgun (WGS) entry which is preliminary data.</text>
</comment>
<organism evidence="2 3">
    <name type="scientific">Jiangella ureilytica</name>
    <dbReference type="NCBI Taxonomy" id="2530374"/>
    <lineage>
        <taxon>Bacteria</taxon>
        <taxon>Bacillati</taxon>
        <taxon>Actinomycetota</taxon>
        <taxon>Actinomycetes</taxon>
        <taxon>Jiangellales</taxon>
        <taxon>Jiangellaceae</taxon>
        <taxon>Jiangella</taxon>
    </lineage>
</organism>
<dbReference type="OrthoDB" id="8480367at2"/>
<feature type="compositionally biased region" description="Basic and acidic residues" evidence="1">
    <location>
        <begin position="1"/>
        <end position="10"/>
    </location>
</feature>
<evidence type="ECO:0000313" key="3">
    <source>
        <dbReference type="Proteomes" id="UP000295621"/>
    </source>
</evidence>
<feature type="region of interest" description="Disordered" evidence="1">
    <location>
        <begin position="1"/>
        <end position="85"/>
    </location>
</feature>
<evidence type="ECO:0000256" key="1">
    <source>
        <dbReference type="SAM" id="MobiDB-lite"/>
    </source>
</evidence>
<dbReference type="Pfam" id="PF12502">
    <property type="entry name" value="DUF3710"/>
    <property type="match status" value="1"/>
</dbReference>
<reference evidence="2 3" key="1">
    <citation type="submission" date="2019-02" db="EMBL/GenBank/DDBJ databases">
        <title>Draft genome sequences of novel Actinobacteria.</title>
        <authorList>
            <person name="Sahin N."/>
            <person name="Ay H."/>
            <person name="Saygin H."/>
        </authorList>
    </citation>
    <scope>NUCLEOTIDE SEQUENCE [LARGE SCALE GENOMIC DNA]</scope>
    <source>
        <strain evidence="2 3">KC603</strain>
    </source>
</reference>
<accession>A0A4R4RH87</accession>
<feature type="region of interest" description="Disordered" evidence="1">
    <location>
        <begin position="247"/>
        <end position="270"/>
    </location>
</feature>
<gene>
    <name evidence="2" type="ORF">E1212_22035</name>
</gene>
<keyword evidence="3" id="KW-1185">Reference proteome</keyword>
<dbReference type="Proteomes" id="UP000295621">
    <property type="component" value="Unassembled WGS sequence"/>
</dbReference>
<feature type="compositionally biased region" description="Polar residues" evidence="1">
    <location>
        <begin position="257"/>
        <end position="270"/>
    </location>
</feature>
<evidence type="ECO:0000313" key="2">
    <source>
        <dbReference type="EMBL" id="TDC48199.1"/>
    </source>
</evidence>
<dbReference type="InterPro" id="IPR022183">
    <property type="entry name" value="DUF3710"/>
</dbReference>
<name>A0A4R4RH87_9ACTN</name>
<proteinExistence type="predicted"/>
<protein>
    <submittedName>
        <fullName evidence="2">DUF3710 domain-containing protein</fullName>
    </submittedName>
</protein>
<feature type="compositionally biased region" description="Gly residues" evidence="1">
    <location>
        <begin position="56"/>
        <end position="66"/>
    </location>
</feature>
<dbReference type="EMBL" id="SMKL01000060">
    <property type="protein sequence ID" value="TDC48199.1"/>
    <property type="molecule type" value="Genomic_DNA"/>
</dbReference>